<organism evidence="3 4">
    <name type="scientific">Nocardioides oleivorans</name>
    <dbReference type="NCBI Taxonomy" id="273676"/>
    <lineage>
        <taxon>Bacteria</taxon>
        <taxon>Bacillati</taxon>
        <taxon>Actinomycetota</taxon>
        <taxon>Actinomycetes</taxon>
        <taxon>Propionibacteriales</taxon>
        <taxon>Nocardioidaceae</taxon>
        <taxon>Nocardioides</taxon>
    </lineage>
</organism>
<evidence type="ECO:0000313" key="4">
    <source>
        <dbReference type="Proteomes" id="UP000294071"/>
    </source>
</evidence>
<dbReference type="RefSeq" id="WP_129399622.1">
    <property type="nucleotide sequence ID" value="NZ_SDWT01000001.1"/>
</dbReference>
<keyword evidence="1" id="KW-0812">Transmembrane</keyword>
<sequence>MITTFLIAHTWLTTVALVALVVLGTPLAAWLATRPRAAYVLAAVAALPIAVLTLWPTDRDLPVGCAQEWSVPTLGRVELVANVVLFVAPVLFLAVALRRPVLAVLVGSTASFGIEALQAFVTALGRSCSTNDWLSNTIGSVLGGVLAAVALAVSRRAAGSRPASDPHVREPLAR</sequence>
<keyword evidence="1" id="KW-0472">Membrane</keyword>
<accession>A0A4Q2S1R8</accession>
<gene>
    <name evidence="3" type="ORF">EUA93_07875</name>
</gene>
<proteinExistence type="predicted"/>
<feature type="transmembrane region" description="Helical" evidence="1">
    <location>
        <begin position="38"/>
        <end position="57"/>
    </location>
</feature>
<evidence type="ECO:0000313" key="3">
    <source>
        <dbReference type="EMBL" id="RYB94269.1"/>
    </source>
</evidence>
<keyword evidence="1" id="KW-1133">Transmembrane helix</keyword>
<feature type="domain" description="VanZ-like" evidence="2">
    <location>
        <begin position="69"/>
        <end position="149"/>
    </location>
</feature>
<protein>
    <submittedName>
        <fullName evidence="3">VanZ family protein</fullName>
    </submittedName>
</protein>
<dbReference type="Proteomes" id="UP000294071">
    <property type="component" value="Unassembled WGS sequence"/>
</dbReference>
<keyword evidence="4" id="KW-1185">Reference proteome</keyword>
<reference evidence="3 4" key="1">
    <citation type="submission" date="2019-01" db="EMBL/GenBank/DDBJ databases">
        <title>Novel species of Nocardioides.</title>
        <authorList>
            <person name="Liu Q."/>
            <person name="Xin Y.-H."/>
        </authorList>
    </citation>
    <scope>NUCLEOTIDE SEQUENCE [LARGE SCALE GENOMIC DNA]</scope>
    <source>
        <strain evidence="3 4">CGMCC 4.6882</strain>
    </source>
</reference>
<evidence type="ECO:0000256" key="1">
    <source>
        <dbReference type="SAM" id="Phobius"/>
    </source>
</evidence>
<feature type="transmembrane region" description="Helical" evidence="1">
    <location>
        <begin position="133"/>
        <end position="153"/>
    </location>
</feature>
<evidence type="ECO:0000259" key="2">
    <source>
        <dbReference type="Pfam" id="PF04892"/>
    </source>
</evidence>
<dbReference type="EMBL" id="SDWT01000001">
    <property type="protein sequence ID" value="RYB94269.1"/>
    <property type="molecule type" value="Genomic_DNA"/>
</dbReference>
<name>A0A4Q2S1R8_9ACTN</name>
<dbReference type="OrthoDB" id="4833326at2"/>
<dbReference type="AlphaFoldDB" id="A0A4Q2S1R8"/>
<feature type="transmembrane region" description="Helical" evidence="1">
    <location>
        <begin position="77"/>
        <end position="95"/>
    </location>
</feature>
<comment type="caution">
    <text evidence="3">The sequence shown here is derived from an EMBL/GenBank/DDBJ whole genome shotgun (WGS) entry which is preliminary data.</text>
</comment>
<feature type="transmembrane region" description="Helical" evidence="1">
    <location>
        <begin position="102"/>
        <end position="121"/>
    </location>
</feature>
<dbReference type="InterPro" id="IPR006976">
    <property type="entry name" value="VanZ-like"/>
</dbReference>
<dbReference type="Pfam" id="PF04892">
    <property type="entry name" value="VanZ"/>
    <property type="match status" value="1"/>
</dbReference>
<feature type="transmembrane region" description="Helical" evidence="1">
    <location>
        <begin position="6"/>
        <end position="31"/>
    </location>
</feature>